<proteinExistence type="predicted"/>
<dbReference type="OrthoDB" id="9784483at2"/>
<dbReference type="InterPro" id="IPR001433">
    <property type="entry name" value="OxRdtase_FAD/NAD-bd"/>
</dbReference>
<gene>
    <name evidence="3" type="ORF">DEM34_16830</name>
</gene>
<dbReference type="Proteomes" id="UP000245474">
    <property type="component" value="Unassembled WGS sequence"/>
</dbReference>
<evidence type="ECO:0000313" key="3">
    <source>
        <dbReference type="EMBL" id="PWG61381.1"/>
    </source>
</evidence>
<evidence type="ECO:0000256" key="1">
    <source>
        <dbReference type="SAM" id="MobiDB-lite"/>
    </source>
</evidence>
<dbReference type="PANTHER" id="PTHR47354">
    <property type="entry name" value="NADH OXIDOREDUCTASE HCR"/>
    <property type="match status" value="1"/>
</dbReference>
<dbReference type="Pfam" id="PF00175">
    <property type="entry name" value="NAD_binding_1"/>
    <property type="match status" value="1"/>
</dbReference>
<dbReference type="AlphaFoldDB" id="A0A2U2MWZ2"/>
<dbReference type="EMBL" id="QFFI01000037">
    <property type="protein sequence ID" value="PWG61381.1"/>
    <property type="molecule type" value="Genomic_DNA"/>
</dbReference>
<dbReference type="RefSeq" id="WP_109679992.1">
    <property type="nucleotide sequence ID" value="NZ_CP086615.1"/>
</dbReference>
<dbReference type="Gene3D" id="3.40.50.80">
    <property type="entry name" value="Nucleotide-binding domain of ferredoxin-NADP reductase (FNR) module"/>
    <property type="match status" value="1"/>
</dbReference>
<sequence>MLLLLLAEDPAHYVLIGSGSGLAPYRAMLPEFAYRTAGTDLRVTIVMGVRSPREAFCLHAFTRPTAVYPLRRHLHVRYSRELPTSPKRGEGRGYAQERSPALDLSPSYTMAYLCGNPGMIDAAAG</sequence>
<organism evidence="3 4">
    <name type="scientific">Sediminicurvatus halobius</name>
    <dbReference type="NCBI Taxonomy" id="2182432"/>
    <lineage>
        <taxon>Bacteria</taxon>
        <taxon>Pseudomonadati</taxon>
        <taxon>Pseudomonadota</taxon>
        <taxon>Gammaproteobacteria</taxon>
        <taxon>Chromatiales</taxon>
        <taxon>Ectothiorhodospiraceae</taxon>
        <taxon>Sediminicurvatus</taxon>
    </lineage>
</organism>
<dbReference type="InterPro" id="IPR039261">
    <property type="entry name" value="FNR_nucleotide-bd"/>
</dbReference>
<name>A0A2U2MWZ2_9GAMM</name>
<protein>
    <recommendedName>
        <fullName evidence="2">Oxidoreductase FAD/NAD(P)-binding domain-containing protein</fullName>
    </recommendedName>
</protein>
<feature type="domain" description="Oxidoreductase FAD/NAD(P)-binding" evidence="2">
    <location>
        <begin position="15"/>
        <end position="123"/>
    </location>
</feature>
<evidence type="ECO:0000259" key="2">
    <source>
        <dbReference type="Pfam" id="PF00175"/>
    </source>
</evidence>
<evidence type="ECO:0000313" key="4">
    <source>
        <dbReference type="Proteomes" id="UP000245474"/>
    </source>
</evidence>
<keyword evidence="4" id="KW-1185">Reference proteome</keyword>
<comment type="caution">
    <text evidence="3">The sequence shown here is derived from an EMBL/GenBank/DDBJ whole genome shotgun (WGS) entry which is preliminary data.</text>
</comment>
<dbReference type="InterPro" id="IPR050415">
    <property type="entry name" value="MRET"/>
</dbReference>
<feature type="region of interest" description="Disordered" evidence="1">
    <location>
        <begin position="81"/>
        <end position="100"/>
    </location>
</feature>
<dbReference type="PANTHER" id="PTHR47354:SF5">
    <property type="entry name" value="PROTEIN RFBI"/>
    <property type="match status" value="1"/>
</dbReference>
<dbReference type="GO" id="GO:0016491">
    <property type="term" value="F:oxidoreductase activity"/>
    <property type="evidence" value="ECO:0007669"/>
    <property type="project" value="InterPro"/>
</dbReference>
<accession>A0A2U2MWZ2</accession>
<reference evidence="3 4" key="1">
    <citation type="submission" date="2018-05" db="EMBL/GenBank/DDBJ databases">
        <title>Spiribacter halobius sp. nov., a moderately halophilic bacterium isolated from marine solar saltern.</title>
        <authorList>
            <person name="Zheng W.-S."/>
            <person name="Lu D.-C."/>
            <person name="Du Z.-J."/>
        </authorList>
    </citation>
    <scope>NUCLEOTIDE SEQUENCE [LARGE SCALE GENOMIC DNA]</scope>
    <source>
        <strain evidence="3 4">E85</strain>
    </source>
</reference>
<dbReference type="SUPFAM" id="SSF52343">
    <property type="entry name" value="Ferredoxin reductase-like, C-terminal NADP-linked domain"/>
    <property type="match status" value="1"/>
</dbReference>